<sequence>MPACCYGEESSSSIVEGGLGEIYLVHHTERKPTLSQPSSTYRLGEADKTGIRTLLDQSVKCRYKEKHCALEVPMQIAHLLVEKSGRLQDQVSTPLHLGTWSINKSTAHTTR</sequence>
<dbReference type="Proteomes" id="UP000335636">
    <property type="component" value="Unassembled WGS sequence"/>
</dbReference>
<name>A0A5E4AZ06_MARMO</name>
<accession>A0A5E4AZ06</accession>
<proteinExistence type="predicted"/>
<organism evidence="1 2">
    <name type="scientific">Marmota monax</name>
    <name type="common">Woodchuck</name>
    <dbReference type="NCBI Taxonomy" id="9995"/>
    <lineage>
        <taxon>Eukaryota</taxon>
        <taxon>Metazoa</taxon>
        <taxon>Chordata</taxon>
        <taxon>Craniata</taxon>
        <taxon>Vertebrata</taxon>
        <taxon>Euteleostomi</taxon>
        <taxon>Mammalia</taxon>
        <taxon>Eutheria</taxon>
        <taxon>Euarchontoglires</taxon>
        <taxon>Glires</taxon>
        <taxon>Rodentia</taxon>
        <taxon>Sciuromorpha</taxon>
        <taxon>Sciuridae</taxon>
        <taxon>Xerinae</taxon>
        <taxon>Marmotini</taxon>
        <taxon>Marmota</taxon>
    </lineage>
</organism>
<dbReference type="AlphaFoldDB" id="A0A5E4AZ06"/>
<keyword evidence="2" id="KW-1185">Reference proteome</keyword>
<evidence type="ECO:0000313" key="2">
    <source>
        <dbReference type="Proteomes" id="UP000335636"/>
    </source>
</evidence>
<reference evidence="1" key="1">
    <citation type="submission" date="2019-04" db="EMBL/GenBank/DDBJ databases">
        <authorList>
            <person name="Alioto T."/>
            <person name="Alioto T."/>
        </authorList>
    </citation>
    <scope>NUCLEOTIDE SEQUENCE [LARGE SCALE GENOMIC DNA]</scope>
</reference>
<dbReference type="EMBL" id="CABDUW010000191">
    <property type="protein sequence ID" value="VTJ62090.1"/>
    <property type="molecule type" value="Genomic_DNA"/>
</dbReference>
<comment type="caution">
    <text evidence="1">The sequence shown here is derived from an EMBL/GenBank/DDBJ whole genome shotgun (WGS) entry which is preliminary data.</text>
</comment>
<evidence type="ECO:0000313" key="1">
    <source>
        <dbReference type="EMBL" id="VTJ62090.1"/>
    </source>
</evidence>
<gene>
    <name evidence="1" type="ORF">MONAX_5E019764</name>
</gene>
<protein>
    <submittedName>
        <fullName evidence="1">Uncharacterized protein</fullName>
    </submittedName>
</protein>